<dbReference type="Proteomes" id="UP000464954">
    <property type="component" value="Chromosome"/>
</dbReference>
<dbReference type="RefSeq" id="WP_160628504.1">
    <property type="nucleotide sequence ID" value="NZ_CP047593.1"/>
</dbReference>
<evidence type="ECO:0000313" key="2">
    <source>
        <dbReference type="Proteomes" id="UP000464954"/>
    </source>
</evidence>
<gene>
    <name evidence="1" type="ORF">GT409_07610</name>
</gene>
<organism evidence="1 2">
    <name type="scientific">Tichowtungia aerotolerans</name>
    <dbReference type="NCBI Taxonomy" id="2697043"/>
    <lineage>
        <taxon>Bacteria</taxon>
        <taxon>Pseudomonadati</taxon>
        <taxon>Kiritimatiellota</taxon>
        <taxon>Tichowtungiia</taxon>
        <taxon>Tichowtungiales</taxon>
        <taxon>Tichowtungiaceae</taxon>
        <taxon>Tichowtungia</taxon>
    </lineage>
</organism>
<evidence type="ECO:0000313" key="1">
    <source>
        <dbReference type="EMBL" id="QHI69322.1"/>
    </source>
</evidence>
<dbReference type="EMBL" id="CP047593">
    <property type="protein sequence ID" value="QHI69322.1"/>
    <property type="molecule type" value="Genomic_DNA"/>
</dbReference>
<name>A0A6P1M5K0_9BACT</name>
<proteinExistence type="predicted"/>
<keyword evidence="2" id="KW-1185">Reference proteome</keyword>
<evidence type="ECO:0008006" key="3">
    <source>
        <dbReference type="Google" id="ProtNLM"/>
    </source>
</evidence>
<protein>
    <recommendedName>
        <fullName evidence="3">Autotransporter outer membrane beta-barrel domain-containing protein</fullName>
    </recommendedName>
</protein>
<reference evidence="1 2" key="1">
    <citation type="submission" date="2020-01" db="EMBL/GenBank/DDBJ databases">
        <title>Ponticoccus aerotolerans gen. nov., sp. nov., an anaerobic bacterium and proposal of Ponticoccusceae fam. nov., Ponticoccusles ord. nov. and Ponticoccuse classis nov. in the phylum Kiritimatiellaeota.</title>
        <authorList>
            <person name="Zhou L.Y."/>
            <person name="Du Z.J."/>
        </authorList>
    </citation>
    <scope>NUCLEOTIDE SEQUENCE [LARGE SCALE GENOMIC DNA]</scope>
    <source>
        <strain evidence="1 2">S-5007</strain>
    </source>
</reference>
<dbReference type="KEGG" id="taer:GT409_07610"/>
<sequence>MNTMTAIKIWTLAIIAGFVVQANAIETRFNTGGSWTNAANWSEGVPTINDLARLQNPVVADIDSVEVIGGLNFRGDVNLGESIININNGGSLTSDGTQFAGINRIGSDGDATLNINDGGTVNFSGTAAFEVGENSSDSGYVNVNTGGVLQVSQVTHLGTDSGCVGNLTVAGGAATFSDSLLVGNSLGGTGVVTITSGTLTINTVLQMAYSSDAAVGIVEMSGGTLFHNNGTMLVGRKGVANFNQSGGEVNAKDIVVGNMAGGNGAMNISGGTNLLSGAMTLARVDGAVGALNMSGGSMIVSSMLVGKELGSVGTLTLSGADTYLKASSLSLGDVGASVSSSIVVNDGTFQVHAIQSDSNSAEESIHVAGGVLKLRHISGATGFDDAVALIDAGVLTWDKGALGTLASTIDPATATMSWTNESGIVLYADTNTNNTHYYYMWAEAEMPVPTFSDWSTDFGMTSNNTYADDFDGDFLSNLAEYALGSNPTDAADAGAVSAVNGENFLYIYNRRTDAVDRGLTYEMQNADLLSSGTWTNEYVEVGTSAPFTDALGDEFETVTNSISMSGKDMGFAKLKITISE</sequence>
<dbReference type="AlphaFoldDB" id="A0A6P1M5K0"/>
<accession>A0A6P1M5K0</accession>